<proteinExistence type="predicted"/>
<dbReference type="AlphaFoldDB" id="A0A2N9AU93"/>
<evidence type="ECO:0000256" key="1">
    <source>
        <dbReference type="SAM" id="MobiDB-lite"/>
    </source>
</evidence>
<dbReference type="Proteomes" id="UP000233769">
    <property type="component" value="Chromosome tk0001"/>
</dbReference>
<accession>A0A2N9AU93</accession>
<protein>
    <submittedName>
        <fullName evidence="2">Uncharacterized protein</fullName>
    </submittedName>
</protein>
<gene>
    <name evidence="2" type="ORF">TK0001_4303</name>
</gene>
<dbReference type="EMBL" id="LT962688">
    <property type="protein sequence ID" value="SOR30905.1"/>
    <property type="molecule type" value="Genomic_DNA"/>
</dbReference>
<organism evidence="2 3">
    <name type="scientific">Methylorubrum extorquens</name>
    <name type="common">Methylobacterium dichloromethanicum</name>
    <name type="synonym">Methylobacterium extorquens</name>
    <dbReference type="NCBI Taxonomy" id="408"/>
    <lineage>
        <taxon>Bacteria</taxon>
        <taxon>Pseudomonadati</taxon>
        <taxon>Pseudomonadota</taxon>
        <taxon>Alphaproteobacteria</taxon>
        <taxon>Hyphomicrobiales</taxon>
        <taxon>Methylobacteriaceae</taxon>
        <taxon>Methylorubrum</taxon>
    </lineage>
</organism>
<sequence>MPRPVRRRGVFRFGDTVRFQTEAEPFDPIGVSLQNLSFHDATHPRPAQPRRGFSYPFHAHERPSAKSEITVGPITTFVRETSDDGSGDVCGAPGAVSAVIEKLN</sequence>
<feature type="region of interest" description="Disordered" evidence="1">
    <location>
        <begin position="40"/>
        <end position="66"/>
    </location>
</feature>
<name>A0A2N9AU93_METEX</name>
<reference evidence="3" key="1">
    <citation type="submission" date="2017-10" db="EMBL/GenBank/DDBJ databases">
        <authorList>
            <person name="Regsiter A."/>
            <person name="William W."/>
        </authorList>
    </citation>
    <scope>NUCLEOTIDE SEQUENCE [LARGE SCALE GENOMIC DNA]</scope>
</reference>
<evidence type="ECO:0000313" key="2">
    <source>
        <dbReference type="EMBL" id="SOR30905.1"/>
    </source>
</evidence>
<evidence type="ECO:0000313" key="3">
    <source>
        <dbReference type="Proteomes" id="UP000233769"/>
    </source>
</evidence>